<evidence type="ECO:0000313" key="9">
    <source>
        <dbReference type="EMBL" id="AAM36321.1"/>
    </source>
</evidence>
<keyword evidence="4 7" id="KW-0812">Transmembrane</keyword>
<feature type="transmembrane region" description="Helical" evidence="7">
    <location>
        <begin position="17"/>
        <end position="40"/>
    </location>
</feature>
<dbReference type="Pfam" id="PF01694">
    <property type="entry name" value="Rhomboid"/>
    <property type="match status" value="1"/>
</dbReference>
<comment type="subcellular location">
    <subcellularLocation>
        <location evidence="1">Membrane</location>
        <topology evidence="1">Multi-pass membrane protein</topology>
    </subcellularLocation>
</comment>
<keyword evidence="5 7" id="KW-1133">Transmembrane helix</keyword>
<dbReference type="InterPro" id="IPR022764">
    <property type="entry name" value="Peptidase_S54_rhomboid_dom"/>
</dbReference>
<accession>A0AAI7ZEE3</accession>
<dbReference type="GO" id="GO:0016020">
    <property type="term" value="C:membrane"/>
    <property type="evidence" value="ECO:0007669"/>
    <property type="project" value="UniProtKB-SubCell"/>
</dbReference>
<sequence>MPSACTHAGIAWSTITVLPEVCMITLILIAITGIVSWMAFNNRKLSDRLILWPPAVDKHKQYDRLVTYGFIHADLGHLIFNMITLFFFGRVIENVMAQLTGSVLTYPLFYLAALVVSILPSYLKNQKNPNYLSLGASGAVSAVLFAFILLQPWTIILVLFIPAPAILYAVFYVGYSLWMDRRGGDRINHSAHLAGAAFGVMFMLIMEPRVWQVFLEQLSNPRFG</sequence>
<dbReference type="PANTHER" id="PTHR43066">
    <property type="entry name" value="RHOMBOID-RELATED PROTEIN"/>
    <property type="match status" value="1"/>
</dbReference>
<keyword evidence="2" id="KW-1003">Cell membrane</keyword>
<evidence type="ECO:0000256" key="4">
    <source>
        <dbReference type="ARBA" id="ARBA00022692"/>
    </source>
</evidence>
<evidence type="ECO:0000256" key="7">
    <source>
        <dbReference type="SAM" id="Phobius"/>
    </source>
</evidence>
<evidence type="ECO:0000256" key="3">
    <source>
        <dbReference type="ARBA" id="ARBA00022519"/>
    </source>
</evidence>
<dbReference type="KEGG" id="xac:XAC1451"/>
<evidence type="ECO:0000259" key="8">
    <source>
        <dbReference type="Pfam" id="PF01694"/>
    </source>
</evidence>
<feature type="transmembrane region" description="Helical" evidence="7">
    <location>
        <begin position="65"/>
        <end position="89"/>
    </location>
</feature>
<reference evidence="9 10" key="1">
    <citation type="journal article" date="2002" name="Nature">
        <title>Comparison of the genomes of two Xanthomonas pathogens with differing host specificities.</title>
        <authorList>
            <person name="da Silva A.C."/>
            <person name="Ferro J.A."/>
            <person name="Reinach F.C."/>
            <person name="Farah C.S."/>
            <person name="Furlan L.R."/>
            <person name="Quaggio R.B."/>
            <person name="Monteiro-Vitorello C.B."/>
            <person name="Van Sluys M.A."/>
            <person name="Almeida N.F."/>
            <person name="Alves L.M."/>
            <person name="do Amaral A.M."/>
            <person name="Bertolini M.C."/>
            <person name="Camargo L.E."/>
            <person name="Camarotte G."/>
            <person name="Cannavan F."/>
            <person name="Cardozo J."/>
            <person name="Chambergo F."/>
            <person name="Ciapina L.P."/>
            <person name="Cicarelli R.M."/>
            <person name="Coutinho L.L."/>
            <person name="Cursino-Santos J.R."/>
            <person name="El-Dorry H."/>
            <person name="Faria J.B."/>
            <person name="Ferreira A.J."/>
            <person name="Ferreira R.C."/>
            <person name="Ferro M.I."/>
            <person name="Formighieri E.F."/>
            <person name="Franco M.C."/>
            <person name="Greggio C.C."/>
            <person name="Gruber A."/>
            <person name="Katsuyama A.M."/>
            <person name="Kishi L.T."/>
            <person name="Leite R.P."/>
            <person name="Lemos E.G."/>
            <person name="Lemos M.V."/>
            <person name="Locali E.C."/>
            <person name="Machado M.A."/>
            <person name="Madeira A.M."/>
            <person name="Martinez-Rossi N.M."/>
            <person name="Martins E.C."/>
            <person name="Meidanis J."/>
            <person name="Menck C.F."/>
            <person name="Miyaki C.Y."/>
            <person name="Moon D.H."/>
            <person name="Moreira L.M."/>
            <person name="Novo M.T."/>
            <person name="Okura V.K."/>
            <person name="Oliveira M.C."/>
            <person name="Oliveira V.R."/>
            <person name="Pereira H.A."/>
            <person name="Rossi A."/>
            <person name="Sena J.A."/>
            <person name="Silva C."/>
            <person name="de Souza R.F."/>
            <person name="Spinola L.A."/>
            <person name="Takita M.A."/>
            <person name="Tamura R.E."/>
            <person name="Teixeira E.C."/>
            <person name="Tezza R.I."/>
            <person name="Trindade dos Santos M."/>
            <person name="Truffi D."/>
            <person name="Tsai S.M."/>
            <person name="White F.F."/>
            <person name="Setubal J.C."/>
            <person name="Kitajima J.P."/>
        </authorList>
    </citation>
    <scope>NUCLEOTIDE SEQUENCE [LARGE SCALE GENOMIC DNA]</scope>
    <source>
        <strain evidence="9 10">306</strain>
    </source>
</reference>
<proteinExistence type="predicted"/>
<feature type="transmembrane region" description="Helical" evidence="7">
    <location>
        <begin position="190"/>
        <end position="206"/>
    </location>
</feature>
<dbReference type="FunFam" id="1.20.1540.10:FF:000022">
    <property type="entry name" value="Rhomboid family intramembrane serine protease"/>
    <property type="match status" value="1"/>
</dbReference>
<evidence type="ECO:0000313" key="10">
    <source>
        <dbReference type="Proteomes" id="UP000000576"/>
    </source>
</evidence>
<name>A0AAI7ZEE3_XANAC</name>
<feature type="domain" description="Peptidase S54 rhomboid" evidence="8">
    <location>
        <begin position="60"/>
        <end position="206"/>
    </location>
</feature>
<protein>
    <recommendedName>
        <fullName evidence="8">Peptidase S54 rhomboid domain-containing protein</fullName>
    </recommendedName>
</protein>
<evidence type="ECO:0000256" key="1">
    <source>
        <dbReference type="ARBA" id="ARBA00004141"/>
    </source>
</evidence>
<evidence type="ECO:0000256" key="2">
    <source>
        <dbReference type="ARBA" id="ARBA00022475"/>
    </source>
</evidence>
<feature type="transmembrane region" description="Helical" evidence="7">
    <location>
        <begin position="131"/>
        <end position="150"/>
    </location>
</feature>
<feature type="transmembrane region" description="Helical" evidence="7">
    <location>
        <begin position="156"/>
        <end position="178"/>
    </location>
</feature>
<evidence type="ECO:0000256" key="6">
    <source>
        <dbReference type="ARBA" id="ARBA00023136"/>
    </source>
</evidence>
<gene>
    <name evidence="9" type="ordered locus">XAC1451</name>
</gene>
<organism evidence="9 10">
    <name type="scientific">Xanthomonas axonopodis pv. citri (strain 306)</name>
    <dbReference type="NCBI Taxonomy" id="190486"/>
    <lineage>
        <taxon>Bacteria</taxon>
        <taxon>Pseudomonadati</taxon>
        <taxon>Pseudomonadota</taxon>
        <taxon>Gammaproteobacteria</taxon>
        <taxon>Lysobacterales</taxon>
        <taxon>Lysobacteraceae</taxon>
        <taxon>Xanthomonas</taxon>
    </lineage>
</organism>
<keyword evidence="6 7" id="KW-0472">Membrane</keyword>
<dbReference type="SUPFAM" id="SSF144091">
    <property type="entry name" value="Rhomboid-like"/>
    <property type="match status" value="1"/>
</dbReference>
<dbReference type="InterPro" id="IPR035952">
    <property type="entry name" value="Rhomboid-like_sf"/>
</dbReference>
<keyword evidence="3" id="KW-0997">Cell inner membrane</keyword>
<evidence type="ECO:0000256" key="5">
    <source>
        <dbReference type="ARBA" id="ARBA00022989"/>
    </source>
</evidence>
<feature type="transmembrane region" description="Helical" evidence="7">
    <location>
        <begin position="95"/>
        <end position="119"/>
    </location>
</feature>
<dbReference type="GO" id="GO:0004252">
    <property type="term" value="F:serine-type endopeptidase activity"/>
    <property type="evidence" value="ECO:0007669"/>
    <property type="project" value="InterPro"/>
</dbReference>
<dbReference type="EMBL" id="AE008923">
    <property type="protein sequence ID" value="AAM36321.1"/>
    <property type="molecule type" value="Genomic_DNA"/>
</dbReference>
<dbReference type="AlphaFoldDB" id="A0AAI7ZEE3"/>
<dbReference type="Proteomes" id="UP000000576">
    <property type="component" value="Chromosome"/>
</dbReference>
<dbReference type="Gene3D" id="1.20.1540.10">
    <property type="entry name" value="Rhomboid-like"/>
    <property type="match status" value="1"/>
</dbReference>
<dbReference type="PANTHER" id="PTHR43066:SF26">
    <property type="entry name" value="RHOMBOID PROTEASE GLPG"/>
    <property type="match status" value="1"/>
</dbReference>